<dbReference type="AlphaFoldDB" id="A0A0R2AZ44"/>
<proteinExistence type="predicted"/>
<evidence type="ECO:0000313" key="3">
    <source>
        <dbReference type="Proteomes" id="UP000051672"/>
    </source>
</evidence>
<evidence type="ECO:0008006" key="4">
    <source>
        <dbReference type="Google" id="ProtNLM"/>
    </source>
</evidence>
<protein>
    <recommendedName>
        <fullName evidence="4">Membrane transport protein MMPL domain-containing protein</fullName>
    </recommendedName>
</protein>
<accession>A0A0R2AZ44</accession>
<dbReference type="STRING" id="1423727.FC34_GL001090"/>
<sequence>MGAIVMSTAQRVSSYAIFSVLFLMSVSSLLTLPVGGKFWMALFGAVDFGVLLVITAVRDVQSKGGHLQ</sequence>
<name>A0A0R2AZ44_9LACO</name>
<comment type="caution">
    <text evidence="2">The sequence shown here is derived from an EMBL/GenBank/DDBJ whole genome shotgun (WGS) entry which is preliminary data.</text>
</comment>
<dbReference type="PATRIC" id="fig|1423727.3.peg.1104"/>
<keyword evidence="1" id="KW-0472">Membrane</keyword>
<keyword evidence="3" id="KW-1185">Reference proteome</keyword>
<evidence type="ECO:0000313" key="2">
    <source>
        <dbReference type="EMBL" id="KRM72106.1"/>
    </source>
</evidence>
<feature type="transmembrane region" description="Helical" evidence="1">
    <location>
        <begin position="12"/>
        <end position="32"/>
    </location>
</feature>
<feature type="transmembrane region" description="Helical" evidence="1">
    <location>
        <begin position="38"/>
        <end position="57"/>
    </location>
</feature>
<organism evidence="2 3">
    <name type="scientific">Lacticaseibacillus brantae DSM 23927</name>
    <dbReference type="NCBI Taxonomy" id="1423727"/>
    <lineage>
        <taxon>Bacteria</taxon>
        <taxon>Bacillati</taxon>
        <taxon>Bacillota</taxon>
        <taxon>Bacilli</taxon>
        <taxon>Lactobacillales</taxon>
        <taxon>Lactobacillaceae</taxon>
        <taxon>Lacticaseibacillus</taxon>
    </lineage>
</organism>
<keyword evidence="1" id="KW-0812">Transmembrane</keyword>
<gene>
    <name evidence="2" type="ORF">FC34_GL001090</name>
</gene>
<dbReference type="Proteomes" id="UP000051672">
    <property type="component" value="Unassembled WGS sequence"/>
</dbReference>
<dbReference type="EMBL" id="AYZQ01000002">
    <property type="protein sequence ID" value="KRM72106.1"/>
    <property type="molecule type" value="Genomic_DNA"/>
</dbReference>
<keyword evidence="1" id="KW-1133">Transmembrane helix</keyword>
<evidence type="ECO:0000256" key="1">
    <source>
        <dbReference type="SAM" id="Phobius"/>
    </source>
</evidence>
<reference evidence="2 3" key="1">
    <citation type="journal article" date="2015" name="Genome Announc.">
        <title>Expanding the biotechnology potential of lactobacilli through comparative genomics of 213 strains and associated genera.</title>
        <authorList>
            <person name="Sun Z."/>
            <person name="Harris H.M."/>
            <person name="McCann A."/>
            <person name="Guo C."/>
            <person name="Argimon S."/>
            <person name="Zhang W."/>
            <person name="Yang X."/>
            <person name="Jeffery I.B."/>
            <person name="Cooney J.C."/>
            <person name="Kagawa T.F."/>
            <person name="Liu W."/>
            <person name="Song Y."/>
            <person name="Salvetti E."/>
            <person name="Wrobel A."/>
            <person name="Rasinkangas P."/>
            <person name="Parkhill J."/>
            <person name="Rea M.C."/>
            <person name="O'Sullivan O."/>
            <person name="Ritari J."/>
            <person name="Douillard F.P."/>
            <person name="Paul Ross R."/>
            <person name="Yang R."/>
            <person name="Briner A.E."/>
            <person name="Felis G.E."/>
            <person name="de Vos W.M."/>
            <person name="Barrangou R."/>
            <person name="Klaenhammer T.R."/>
            <person name="Caufield P.W."/>
            <person name="Cui Y."/>
            <person name="Zhang H."/>
            <person name="O'Toole P.W."/>
        </authorList>
    </citation>
    <scope>NUCLEOTIDE SEQUENCE [LARGE SCALE GENOMIC DNA]</scope>
    <source>
        <strain evidence="2 3">DSM 23927</strain>
    </source>
</reference>